<dbReference type="RefSeq" id="WP_101829586.1">
    <property type="nucleotide sequence ID" value="NZ_FZMO01000001.1"/>
</dbReference>
<organism evidence="1 2">
    <name type="scientific">Frankia canadensis</name>
    <dbReference type="NCBI Taxonomy" id="1836972"/>
    <lineage>
        <taxon>Bacteria</taxon>
        <taxon>Bacillati</taxon>
        <taxon>Actinomycetota</taxon>
        <taxon>Actinomycetes</taxon>
        <taxon>Frankiales</taxon>
        <taxon>Frankiaceae</taxon>
        <taxon>Frankia</taxon>
    </lineage>
</organism>
<sequence>MPDSYSPVRLTDVVNPLTGERADLTIEVPGPAGPAPAPAIDGSELWVLPGLYDADAHLPILTRGLRETDRWRALAGGATTVNTAVPWHQLEALDLDVVTAYFASTAFPQILPILSVASDVDSEAFPKWLATFGERIRQTWMPTIKLYSDNPNFWPNLEAIWAVGCKAAIYFYSDEAFEGVLASRGGPVHFRHVVSEAMSDRIATRPNSTTQTSPHFLIELPAGRPGELHVLPPVPDDDAARASLLRILAERVDLIASDHNAPIAGNTGPGLEIEQHLLPALLTLVEQGALDLPTAIAKTTTAARAVFGPAQPLADARIVVDPRPTGPAGLWPGQEARRAAFRHVPLSGAIVAVFDSGSGFFL</sequence>
<accession>A0A2I2KID3</accession>
<dbReference type="SUPFAM" id="SSF51556">
    <property type="entry name" value="Metallo-dependent hydrolases"/>
    <property type="match status" value="1"/>
</dbReference>
<protein>
    <recommendedName>
        <fullName evidence="3">Dihydroorotase</fullName>
    </recommendedName>
</protein>
<keyword evidence="2" id="KW-1185">Reference proteome</keyword>
<gene>
    <name evidence="1" type="ORF">FRACA_10175</name>
</gene>
<proteinExistence type="predicted"/>
<reference evidence="1 2" key="1">
    <citation type="submission" date="2017-06" db="EMBL/GenBank/DDBJ databases">
        <authorList>
            <person name="Kim H.J."/>
            <person name="Triplett B.A."/>
        </authorList>
    </citation>
    <scope>NUCLEOTIDE SEQUENCE [LARGE SCALE GENOMIC DNA]</scope>
    <source>
        <strain evidence="1">FRACA_ARgP5</strain>
    </source>
</reference>
<dbReference type="InterPro" id="IPR032466">
    <property type="entry name" value="Metal_Hydrolase"/>
</dbReference>
<evidence type="ECO:0000313" key="2">
    <source>
        <dbReference type="Proteomes" id="UP000234331"/>
    </source>
</evidence>
<dbReference type="OrthoDB" id="4759780at2"/>
<evidence type="ECO:0000313" key="1">
    <source>
        <dbReference type="EMBL" id="SNQ45416.1"/>
    </source>
</evidence>
<dbReference type="Proteomes" id="UP000234331">
    <property type="component" value="Unassembled WGS sequence"/>
</dbReference>
<dbReference type="Gene3D" id="3.20.20.140">
    <property type="entry name" value="Metal-dependent hydrolases"/>
    <property type="match status" value="1"/>
</dbReference>
<name>A0A2I2KID3_9ACTN</name>
<dbReference type="AlphaFoldDB" id="A0A2I2KID3"/>
<evidence type="ECO:0008006" key="3">
    <source>
        <dbReference type="Google" id="ProtNLM"/>
    </source>
</evidence>
<dbReference type="EMBL" id="FZMO01000001">
    <property type="protein sequence ID" value="SNQ45416.1"/>
    <property type="molecule type" value="Genomic_DNA"/>
</dbReference>